<dbReference type="Proteomes" id="UP001530400">
    <property type="component" value="Unassembled WGS sequence"/>
</dbReference>
<keyword evidence="2" id="KW-0479">Metal-binding</keyword>
<dbReference type="EMBL" id="JALLPJ020000823">
    <property type="protein sequence ID" value="KAL3782036.1"/>
    <property type="molecule type" value="Genomic_DNA"/>
</dbReference>
<dbReference type="GO" id="GO:0046872">
    <property type="term" value="F:metal ion binding"/>
    <property type="evidence" value="ECO:0007669"/>
    <property type="project" value="UniProtKB-KW"/>
</dbReference>
<keyword evidence="10" id="KW-1185">Reference proteome</keyword>
<dbReference type="InterPro" id="IPR015590">
    <property type="entry name" value="Aldehyde_DH_dom"/>
</dbReference>
<dbReference type="PROSITE" id="PS00687">
    <property type="entry name" value="ALDEHYDE_DEHYDR_GLU"/>
    <property type="match status" value="1"/>
</dbReference>
<evidence type="ECO:0000256" key="2">
    <source>
        <dbReference type="ARBA" id="ARBA00022723"/>
    </source>
</evidence>
<evidence type="ECO:0000259" key="8">
    <source>
        <dbReference type="Pfam" id="PF00171"/>
    </source>
</evidence>
<dbReference type="PANTHER" id="PTHR11699">
    <property type="entry name" value="ALDEHYDE DEHYDROGENASE-RELATED"/>
    <property type="match status" value="1"/>
</dbReference>
<dbReference type="Gene3D" id="3.40.309.10">
    <property type="entry name" value="Aldehyde Dehydrogenase, Chain A, domain 2"/>
    <property type="match status" value="1"/>
</dbReference>
<feature type="region of interest" description="Disordered" evidence="7">
    <location>
        <begin position="34"/>
        <end position="65"/>
    </location>
</feature>
<evidence type="ECO:0000256" key="6">
    <source>
        <dbReference type="RuleBase" id="RU003345"/>
    </source>
</evidence>
<name>A0ABD3P2J5_9STRA</name>
<accession>A0ABD3P2J5</accession>
<dbReference type="InterPro" id="IPR016161">
    <property type="entry name" value="Ald_DH/histidinol_DH"/>
</dbReference>
<evidence type="ECO:0000313" key="10">
    <source>
        <dbReference type="Proteomes" id="UP001530400"/>
    </source>
</evidence>
<dbReference type="SUPFAM" id="SSF53720">
    <property type="entry name" value="ALDH-like"/>
    <property type="match status" value="1"/>
</dbReference>
<reference evidence="9 10" key="1">
    <citation type="submission" date="2024-10" db="EMBL/GenBank/DDBJ databases">
        <title>Updated reference genomes for cyclostephanoid diatoms.</title>
        <authorList>
            <person name="Roberts W.R."/>
            <person name="Alverson A.J."/>
        </authorList>
    </citation>
    <scope>NUCLEOTIDE SEQUENCE [LARGE SCALE GENOMIC DNA]</scope>
    <source>
        <strain evidence="9 10">AJA010-31</strain>
    </source>
</reference>
<dbReference type="InterPro" id="IPR016162">
    <property type="entry name" value="Ald_DH_N"/>
</dbReference>
<feature type="active site" evidence="5">
    <location>
        <position position="247"/>
    </location>
</feature>
<dbReference type="FunFam" id="3.40.309.10:FF:000014">
    <property type="entry name" value="NAD/NADP-dependent betaine aldehyde dehydrogenase"/>
    <property type="match status" value="1"/>
</dbReference>
<comment type="caution">
    <text evidence="9">The sequence shown here is derived from an EMBL/GenBank/DDBJ whole genome shotgun (WGS) entry which is preliminary data.</text>
</comment>
<dbReference type="Gene3D" id="3.40.605.10">
    <property type="entry name" value="Aldehyde Dehydrogenase, Chain A, domain 1"/>
    <property type="match status" value="1"/>
</dbReference>
<evidence type="ECO:0000256" key="3">
    <source>
        <dbReference type="ARBA" id="ARBA00023002"/>
    </source>
</evidence>
<feature type="domain" description="Aldehyde dehydrogenase" evidence="8">
    <location>
        <begin position="22"/>
        <end position="477"/>
    </location>
</feature>
<dbReference type="Pfam" id="PF00171">
    <property type="entry name" value="Aldedh"/>
    <property type="match status" value="1"/>
</dbReference>
<organism evidence="9 10">
    <name type="scientific">Cyclotella atomus</name>
    <dbReference type="NCBI Taxonomy" id="382360"/>
    <lineage>
        <taxon>Eukaryota</taxon>
        <taxon>Sar</taxon>
        <taxon>Stramenopiles</taxon>
        <taxon>Ochrophyta</taxon>
        <taxon>Bacillariophyta</taxon>
        <taxon>Coscinodiscophyceae</taxon>
        <taxon>Thalassiosirophycidae</taxon>
        <taxon>Stephanodiscales</taxon>
        <taxon>Stephanodiscaceae</taxon>
        <taxon>Cyclotella</taxon>
    </lineage>
</organism>
<dbReference type="InterPro" id="IPR029510">
    <property type="entry name" value="Ald_DH_CS_GLU"/>
</dbReference>
<dbReference type="InterPro" id="IPR016163">
    <property type="entry name" value="Ald_DH_C"/>
</dbReference>
<sequence length="490" mass="54468">MTKLLRSLLQSKHRCHSSTSPLFTLINPANATPHSHYHAPTPDDLSHALELSSASQKQWSKSSPTQRSTILRRAADILSQNVQHVSRLETMDTGRPIRETEFDVLEGIECLHYYSGQILQSHDLLYNHPTGQAYVKRVPMGTTCGIGAWNYPFQGVLWKGVASVVYGNSMMYKPSEFTPSTALWMEECLVEAGLPEGVFQVVLGGGETAQHLIHSPKISKVSFTGSVSTGLRVYQQAAASMKKVTMELGGKSPLIIFNDAHLDNAVCGAMMANWYSSGQVCSNGTRVFVQEDVMDEFVQRLLERTKKLRIGDPMDTETDIGPMVHKLQYDKVLDYIHIGMKEDRATLLYGGKRPNNLPSHIQNGYNLQPAIFTNCTDEMTIAKEEIFGMVMSILSFKSEQEVIERANNTEFGLAAGVFTQDIQRGQRVIDSLDAGAAWINNYNLAPIYLPWGGCKLSGIGRENGVASVEEWTQWKSVYCEMGDVDCPYPK</sequence>
<evidence type="ECO:0000313" key="9">
    <source>
        <dbReference type="EMBL" id="KAL3782036.1"/>
    </source>
</evidence>
<keyword evidence="4" id="KW-0520">NAD</keyword>
<evidence type="ECO:0000256" key="4">
    <source>
        <dbReference type="ARBA" id="ARBA00023027"/>
    </source>
</evidence>
<proteinExistence type="inferred from homology"/>
<dbReference type="GO" id="GO:0016491">
    <property type="term" value="F:oxidoreductase activity"/>
    <property type="evidence" value="ECO:0007669"/>
    <property type="project" value="UniProtKB-KW"/>
</dbReference>
<dbReference type="FunFam" id="3.40.605.10:FF:000007">
    <property type="entry name" value="NAD/NADP-dependent betaine aldehyde dehydrogenase"/>
    <property type="match status" value="1"/>
</dbReference>
<comment type="similarity">
    <text evidence="1 6">Belongs to the aldehyde dehydrogenase family.</text>
</comment>
<feature type="compositionally biased region" description="Low complexity" evidence="7">
    <location>
        <begin position="52"/>
        <end position="63"/>
    </location>
</feature>
<evidence type="ECO:0000256" key="7">
    <source>
        <dbReference type="SAM" id="MobiDB-lite"/>
    </source>
</evidence>
<gene>
    <name evidence="9" type="ORF">ACHAWO_000540</name>
</gene>
<protein>
    <recommendedName>
        <fullName evidence="8">Aldehyde dehydrogenase domain-containing protein</fullName>
    </recommendedName>
</protein>
<dbReference type="AlphaFoldDB" id="A0ABD3P2J5"/>
<evidence type="ECO:0000256" key="1">
    <source>
        <dbReference type="ARBA" id="ARBA00009986"/>
    </source>
</evidence>
<evidence type="ECO:0000256" key="5">
    <source>
        <dbReference type="PROSITE-ProRule" id="PRU10007"/>
    </source>
</evidence>
<keyword evidence="3 6" id="KW-0560">Oxidoreductase</keyword>